<dbReference type="Proteomes" id="UP000050790">
    <property type="component" value="Unassembled WGS sequence"/>
</dbReference>
<evidence type="ECO:0008006" key="4">
    <source>
        <dbReference type="Google" id="ProtNLM"/>
    </source>
</evidence>
<accession>A0AA85AJU0</accession>
<dbReference type="AlphaFoldDB" id="A0AA85AJU0"/>
<proteinExistence type="predicted"/>
<evidence type="ECO:0000256" key="1">
    <source>
        <dbReference type="SAM" id="SignalP"/>
    </source>
</evidence>
<protein>
    <recommendedName>
        <fullName evidence="4">Cathepsin propeptide inhibitor domain-containing protein</fullName>
    </recommendedName>
</protein>
<feature type="signal peptide" evidence="1">
    <location>
        <begin position="1"/>
        <end position="22"/>
    </location>
</feature>
<reference evidence="3" key="1">
    <citation type="submission" date="2023-11" db="UniProtKB">
        <authorList>
            <consortium name="WormBaseParasite"/>
        </authorList>
    </citation>
    <scope>IDENTIFICATION</scope>
</reference>
<evidence type="ECO:0000313" key="2">
    <source>
        <dbReference type="Proteomes" id="UP000050790"/>
    </source>
</evidence>
<dbReference type="WBParaSite" id="SMRG1_88500.1">
    <property type="protein sequence ID" value="SMRG1_88500.1"/>
    <property type="gene ID" value="SMRG1_88500"/>
</dbReference>
<sequence length="86" mass="10273">MHRMIISVFCICICSIVTNANAVPTNTTTVKVNNLSFKDKIIDLYKNWMNEKDYNPPKESEFYERFWELFKHCFLNSEQLKKILSF</sequence>
<organism evidence="2 3">
    <name type="scientific">Schistosoma margrebowiei</name>
    <dbReference type="NCBI Taxonomy" id="48269"/>
    <lineage>
        <taxon>Eukaryota</taxon>
        <taxon>Metazoa</taxon>
        <taxon>Spiralia</taxon>
        <taxon>Lophotrochozoa</taxon>
        <taxon>Platyhelminthes</taxon>
        <taxon>Trematoda</taxon>
        <taxon>Digenea</taxon>
        <taxon>Strigeidida</taxon>
        <taxon>Schistosomatoidea</taxon>
        <taxon>Schistosomatidae</taxon>
        <taxon>Schistosoma</taxon>
    </lineage>
</organism>
<name>A0AA85AJU0_9TREM</name>
<keyword evidence="1" id="KW-0732">Signal</keyword>
<feature type="chain" id="PRO_5041725569" description="Cathepsin propeptide inhibitor domain-containing protein" evidence="1">
    <location>
        <begin position="23"/>
        <end position="86"/>
    </location>
</feature>
<evidence type="ECO:0000313" key="3">
    <source>
        <dbReference type="WBParaSite" id="SMRG1_88500.1"/>
    </source>
</evidence>